<dbReference type="PRINTS" id="PR01262">
    <property type="entry name" value="INNEXIN"/>
</dbReference>
<organism evidence="10 11">
    <name type="scientific">Protopolystoma xenopodis</name>
    <dbReference type="NCBI Taxonomy" id="117903"/>
    <lineage>
        <taxon>Eukaryota</taxon>
        <taxon>Metazoa</taxon>
        <taxon>Spiralia</taxon>
        <taxon>Lophotrochozoa</taxon>
        <taxon>Platyhelminthes</taxon>
        <taxon>Monogenea</taxon>
        <taxon>Polyopisthocotylea</taxon>
        <taxon>Polystomatidea</taxon>
        <taxon>Polystomatidae</taxon>
        <taxon>Protopolystoma</taxon>
    </lineage>
</organism>
<evidence type="ECO:0000256" key="3">
    <source>
        <dbReference type="ARBA" id="ARBA00022475"/>
    </source>
</evidence>
<dbReference type="Pfam" id="PF00876">
    <property type="entry name" value="Innexin"/>
    <property type="match status" value="1"/>
</dbReference>
<keyword evidence="4 9" id="KW-0812">Transmembrane</keyword>
<dbReference type="InterPro" id="IPR000990">
    <property type="entry name" value="Innexin"/>
</dbReference>
<evidence type="ECO:0000256" key="2">
    <source>
        <dbReference type="ARBA" id="ARBA00022448"/>
    </source>
</evidence>
<evidence type="ECO:0000256" key="5">
    <source>
        <dbReference type="ARBA" id="ARBA00022989"/>
    </source>
</evidence>
<dbReference type="Proteomes" id="UP000784294">
    <property type="component" value="Unassembled WGS sequence"/>
</dbReference>
<evidence type="ECO:0000256" key="4">
    <source>
        <dbReference type="ARBA" id="ARBA00022692"/>
    </source>
</evidence>
<comment type="caution">
    <text evidence="9">Lacks conserved residue(s) required for the propagation of feature annotation.</text>
</comment>
<dbReference type="AlphaFoldDB" id="A0A3S5B1N6"/>
<keyword evidence="5 9" id="KW-1133">Transmembrane helix</keyword>
<dbReference type="EMBL" id="CAAALY010280117">
    <property type="protein sequence ID" value="VEL43282.1"/>
    <property type="molecule type" value="Genomic_DNA"/>
</dbReference>
<gene>
    <name evidence="9" type="primary">inx</name>
    <name evidence="10" type="ORF">PXEA_LOCUS36722</name>
</gene>
<feature type="transmembrane region" description="Helical" evidence="9">
    <location>
        <begin position="175"/>
        <end position="199"/>
    </location>
</feature>
<keyword evidence="7 9" id="KW-0472">Membrane</keyword>
<evidence type="ECO:0000313" key="10">
    <source>
        <dbReference type="EMBL" id="VEL43282.1"/>
    </source>
</evidence>
<dbReference type="GO" id="GO:0034220">
    <property type="term" value="P:monoatomic ion transmembrane transport"/>
    <property type="evidence" value="ECO:0007669"/>
    <property type="project" value="UniProtKB-KW"/>
</dbReference>
<dbReference type="PROSITE" id="PS51013">
    <property type="entry name" value="PANNEXIN"/>
    <property type="match status" value="1"/>
</dbReference>
<reference evidence="10" key="1">
    <citation type="submission" date="2018-11" db="EMBL/GenBank/DDBJ databases">
        <authorList>
            <consortium name="Pathogen Informatics"/>
        </authorList>
    </citation>
    <scope>NUCLEOTIDE SEQUENCE</scope>
</reference>
<dbReference type="PANTHER" id="PTHR11893">
    <property type="entry name" value="INNEXIN"/>
    <property type="match status" value="1"/>
</dbReference>
<dbReference type="GO" id="GO:0005921">
    <property type="term" value="C:gap junction"/>
    <property type="evidence" value="ECO:0007669"/>
    <property type="project" value="UniProtKB-UniRule"/>
</dbReference>
<proteinExistence type="inferred from homology"/>
<comment type="similarity">
    <text evidence="9">Belongs to the pannexin family.</text>
</comment>
<name>A0A3S5B1N6_9PLAT</name>
<comment type="subcellular location">
    <subcellularLocation>
        <location evidence="1 9">Cell membrane</location>
        <topology evidence="1 9">Multi-pass membrane protein</topology>
    </subcellularLocation>
</comment>
<dbReference type="PANTHER" id="PTHR11893:SF36">
    <property type="entry name" value="INNEXIN-5"/>
    <property type="match status" value="1"/>
</dbReference>
<evidence type="ECO:0000256" key="1">
    <source>
        <dbReference type="ARBA" id="ARBA00004651"/>
    </source>
</evidence>
<comment type="caution">
    <text evidence="10">The sequence shown here is derived from an EMBL/GenBank/DDBJ whole genome shotgun (WGS) entry which is preliminary data.</text>
</comment>
<evidence type="ECO:0000256" key="9">
    <source>
        <dbReference type="RuleBase" id="RU010713"/>
    </source>
</evidence>
<evidence type="ECO:0000256" key="7">
    <source>
        <dbReference type="ARBA" id="ARBA00023136"/>
    </source>
</evidence>
<protein>
    <recommendedName>
        <fullName evidence="9">Innexin</fullName>
    </recommendedName>
</protein>
<feature type="transmembrane region" description="Helical" evidence="9">
    <location>
        <begin position="85"/>
        <end position="110"/>
    </location>
</feature>
<keyword evidence="8 9" id="KW-0407">Ion channel</keyword>
<keyword evidence="11" id="KW-1185">Reference proteome</keyword>
<keyword evidence="2 9" id="KW-0813">Transport</keyword>
<keyword evidence="3" id="KW-1003">Cell membrane</keyword>
<sequence length="276" mass="31629">MPRILWNVYTYNRTGADLQNLVRSANAASKEDDDKRQKTVRHIAKTLELLLFSRREYRGNQGGIGVSVRHALSVLPGKRHGNNLVYYYVGVKLLYVLVGFMQLRLMYFFLRFDSKEGYLWFGWRVLSDIISGQAWTETQIFPRVGMCRQTVQHVASPNKVFAQCVLPINMLNEKIYVFLFFFISGVLCITMASIPLWLVRMGLKKFQRHFVDRFVSEFLRQDGHFILRMLSMNAGDLITVEIVSTTKRPTRIATSAGLNRCQAAAEAASSKADQAE</sequence>
<evidence type="ECO:0000313" key="11">
    <source>
        <dbReference type="Proteomes" id="UP000784294"/>
    </source>
</evidence>
<dbReference type="OrthoDB" id="5867527at2759"/>
<comment type="function">
    <text evidence="9">Structural component of the gap junctions.</text>
</comment>
<evidence type="ECO:0000256" key="6">
    <source>
        <dbReference type="ARBA" id="ARBA00023065"/>
    </source>
</evidence>
<keyword evidence="6 9" id="KW-0406">Ion transport</keyword>
<dbReference type="GO" id="GO:0005886">
    <property type="term" value="C:plasma membrane"/>
    <property type="evidence" value="ECO:0007669"/>
    <property type="project" value="UniProtKB-SubCell"/>
</dbReference>
<evidence type="ECO:0000256" key="8">
    <source>
        <dbReference type="ARBA" id="ARBA00023303"/>
    </source>
</evidence>
<accession>A0A3S5B1N6</accession>